<evidence type="ECO:0000256" key="3">
    <source>
        <dbReference type="ARBA" id="ARBA00023163"/>
    </source>
</evidence>
<accession>A0A5J6HUX4</accession>
<dbReference type="RefSeq" id="WP_150479264.1">
    <property type="nucleotide sequence ID" value="NZ_BMTB01000017.1"/>
</dbReference>
<dbReference type="AlphaFoldDB" id="A0A5J6HUX4"/>
<dbReference type="GeneID" id="91415512"/>
<evidence type="ECO:0000313" key="6">
    <source>
        <dbReference type="Proteomes" id="UP000326598"/>
    </source>
</evidence>
<dbReference type="SMART" id="SM00418">
    <property type="entry name" value="HTH_ARSR"/>
    <property type="match status" value="1"/>
</dbReference>
<sequence>MLRIHFTDADLARTRVATAPDALWEVAASLHRFQTRAGRWAYAGWYRTTYARLRERQLDRIVREVLLPLFPRARYFPDFLTPSQPGCGGEGLDAGLDAIVSTPAGRVGRELALLDRRVGAPAWVRRLTGTQERRDLVATIRSYHDVAVRPFADQIHARLEAKRSSSCRDLLAGGVQGMLAGLGPTMRWQPPVLHVRYAEDRDLHLGGRGIRLVPSYFCWDNPVSLADPRLPPVLLCPLLHEPAAATLTTPLTALLGRTRATVLRVAASGAGATTGEIARAAGISPSSVSKHVGVLRGAGLLISSRHGGNVLHTLTPAGLSMLRADARASTAAP</sequence>
<reference evidence="5 6" key="1">
    <citation type="submission" date="2017-09" db="EMBL/GenBank/DDBJ databases">
        <authorList>
            <person name="Lee N."/>
            <person name="Cho B.-K."/>
        </authorList>
    </citation>
    <scope>NUCLEOTIDE SEQUENCE [LARGE SCALE GENOMIC DNA]</scope>
    <source>
        <strain evidence="5 6">ATCC 13740</strain>
    </source>
</reference>
<dbReference type="Pfam" id="PF12840">
    <property type="entry name" value="HTH_20"/>
    <property type="match status" value="1"/>
</dbReference>
<dbReference type="InterPro" id="IPR051011">
    <property type="entry name" value="Metal_resp_trans_reg"/>
</dbReference>
<keyword evidence="2" id="KW-0238">DNA-binding</keyword>
<dbReference type="SUPFAM" id="SSF46785">
    <property type="entry name" value="Winged helix' DNA-binding domain"/>
    <property type="match status" value="1"/>
</dbReference>
<evidence type="ECO:0000259" key="4">
    <source>
        <dbReference type="PROSITE" id="PS50987"/>
    </source>
</evidence>
<dbReference type="InterPro" id="IPR011991">
    <property type="entry name" value="ArsR-like_HTH"/>
</dbReference>
<dbReference type="InterPro" id="IPR036390">
    <property type="entry name" value="WH_DNA-bd_sf"/>
</dbReference>
<dbReference type="GO" id="GO:0003677">
    <property type="term" value="F:DNA binding"/>
    <property type="evidence" value="ECO:0007669"/>
    <property type="project" value="UniProtKB-KW"/>
</dbReference>
<keyword evidence="1" id="KW-0805">Transcription regulation</keyword>
<evidence type="ECO:0000256" key="2">
    <source>
        <dbReference type="ARBA" id="ARBA00023125"/>
    </source>
</evidence>
<organism evidence="5 6">
    <name type="scientific">Streptomyces coeruleorubidus</name>
    <dbReference type="NCBI Taxonomy" id="116188"/>
    <lineage>
        <taxon>Bacteria</taxon>
        <taxon>Bacillati</taxon>
        <taxon>Actinomycetota</taxon>
        <taxon>Actinomycetes</taxon>
        <taxon>Kitasatosporales</taxon>
        <taxon>Streptomycetaceae</taxon>
        <taxon>Streptomyces</taxon>
    </lineage>
</organism>
<protein>
    <submittedName>
        <fullName evidence="5">ArsR family transcriptional regulator</fullName>
    </submittedName>
</protein>
<dbReference type="Proteomes" id="UP000326598">
    <property type="component" value="Chromosome"/>
</dbReference>
<proteinExistence type="predicted"/>
<dbReference type="EMBL" id="CP023694">
    <property type="protein sequence ID" value="QEV23628.1"/>
    <property type="molecule type" value="Genomic_DNA"/>
</dbReference>
<dbReference type="PANTHER" id="PTHR43132">
    <property type="entry name" value="ARSENICAL RESISTANCE OPERON REPRESSOR ARSR-RELATED"/>
    <property type="match status" value="1"/>
</dbReference>
<name>A0A5J6HUX4_STRC4</name>
<keyword evidence="3" id="KW-0804">Transcription</keyword>
<dbReference type="InterPro" id="IPR001845">
    <property type="entry name" value="HTH_ArsR_DNA-bd_dom"/>
</dbReference>
<dbReference type="Gene3D" id="1.10.10.10">
    <property type="entry name" value="Winged helix-like DNA-binding domain superfamily/Winged helix DNA-binding domain"/>
    <property type="match status" value="1"/>
</dbReference>
<gene>
    <name evidence="5" type="ORF">CP976_05345</name>
</gene>
<feature type="domain" description="HTH arsR-type" evidence="4">
    <location>
        <begin position="239"/>
        <end position="333"/>
    </location>
</feature>
<dbReference type="KEGG" id="scoe:CP976_05345"/>
<dbReference type="CDD" id="cd00090">
    <property type="entry name" value="HTH_ARSR"/>
    <property type="match status" value="1"/>
</dbReference>
<dbReference type="PROSITE" id="PS50987">
    <property type="entry name" value="HTH_ARSR_2"/>
    <property type="match status" value="1"/>
</dbReference>
<evidence type="ECO:0000313" key="5">
    <source>
        <dbReference type="EMBL" id="QEV23628.1"/>
    </source>
</evidence>
<dbReference type="PANTHER" id="PTHR43132:SF8">
    <property type="entry name" value="HTH-TYPE TRANSCRIPTIONAL REGULATOR KMTR"/>
    <property type="match status" value="1"/>
</dbReference>
<dbReference type="InterPro" id="IPR036388">
    <property type="entry name" value="WH-like_DNA-bd_sf"/>
</dbReference>
<evidence type="ECO:0000256" key="1">
    <source>
        <dbReference type="ARBA" id="ARBA00023015"/>
    </source>
</evidence>
<dbReference type="GO" id="GO:0003700">
    <property type="term" value="F:DNA-binding transcription factor activity"/>
    <property type="evidence" value="ECO:0007669"/>
    <property type="project" value="InterPro"/>
</dbReference>